<dbReference type="PANTHER" id="PTHR46233:SF3">
    <property type="entry name" value="HYDROXYACYLGLUTATHIONE HYDROLASE GLOC"/>
    <property type="match status" value="1"/>
</dbReference>
<evidence type="ECO:0000256" key="2">
    <source>
        <dbReference type="ARBA" id="ARBA00022723"/>
    </source>
</evidence>
<keyword evidence="3 6" id="KW-0378">Hydrolase</keyword>
<dbReference type="OrthoDB" id="9802991at2"/>
<evidence type="ECO:0000313" key="7">
    <source>
        <dbReference type="Proteomes" id="UP000182229"/>
    </source>
</evidence>
<organism evidence="6 7">
    <name type="scientific">Cystobacter ferrugineus</name>
    <dbReference type="NCBI Taxonomy" id="83449"/>
    <lineage>
        <taxon>Bacteria</taxon>
        <taxon>Pseudomonadati</taxon>
        <taxon>Myxococcota</taxon>
        <taxon>Myxococcia</taxon>
        <taxon>Myxococcales</taxon>
        <taxon>Cystobacterineae</taxon>
        <taxon>Archangiaceae</taxon>
        <taxon>Cystobacter</taxon>
    </lineage>
</organism>
<accession>A0A1L9BAZ2</accession>
<keyword evidence="4" id="KW-0862">Zinc</keyword>
<comment type="cofactor">
    <cofactor evidence="1">
        <name>Zn(2+)</name>
        <dbReference type="ChEBI" id="CHEBI:29105"/>
    </cofactor>
</comment>
<keyword evidence="7" id="KW-1185">Reference proteome</keyword>
<evidence type="ECO:0000313" key="6">
    <source>
        <dbReference type="EMBL" id="OJH39409.1"/>
    </source>
</evidence>
<keyword evidence="2" id="KW-0479">Metal-binding</keyword>
<name>A0A1L9BAZ2_9BACT</name>
<dbReference type="SMART" id="SM00849">
    <property type="entry name" value="Lactamase_B"/>
    <property type="match status" value="1"/>
</dbReference>
<dbReference type="InterPro" id="IPR036866">
    <property type="entry name" value="RibonucZ/Hydroxyglut_hydro"/>
</dbReference>
<sequence>MPMHALYTRQLKLGAMDNFVYLVGPRDSDEVLVVDAAWDVPAIEKALEEDGKRLVGAFVSHCHGDHTNGLPELLSRHDVPVYAQREEVDFSADLRALAPGALRPLDPGAELVVGGRTFQALHTPGHTPGSHCLLAQDALVSGDTVFINGCGRCDLRGGDPEAMYRSLSQVLSKVPDTTRLLPGHDYANVPVASLGEVRQHNPYFGFPDVAAFVAYRMRPRR</sequence>
<dbReference type="InterPro" id="IPR001279">
    <property type="entry name" value="Metallo-B-lactamas"/>
</dbReference>
<reference evidence="7" key="1">
    <citation type="submission" date="2016-11" db="EMBL/GenBank/DDBJ databases">
        <authorList>
            <person name="Shukria A."/>
            <person name="Stevens D.C."/>
        </authorList>
    </citation>
    <scope>NUCLEOTIDE SEQUENCE [LARGE SCALE GENOMIC DNA]</scope>
    <source>
        <strain evidence="7">Cbfe23</strain>
    </source>
</reference>
<evidence type="ECO:0000256" key="3">
    <source>
        <dbReference type="ARBA" id="ARBA00022801"/>
    </source>
</evidence>
<evidence type="ECO:0000256" key="4">
    <source>
        <dbReference type="ARBA" id="ARBA00022833"/>
    </source>
</evidence>
<dbReference type="CDD" id="cd16275">
    <property type="entry name" value="BaeB-like_MBL-fold"/>
    <property type="match status" value="1"/>
</dbReference>
<gene>
    <name evidence="6" type="ORF">BON30_18045</name>
</gene>
<dbReference type="InterPro" id="IPR051453">
    <property type="entry name" value="MBL_Glyoxalase_II"/>
</dbReference>
<dbReference type="GO" id="GO:0016787">
    <property type="term" value="F:hydrolase activity"/>
    <property type="evidence" value="ECO:0007669"/>
    <property type="project" value="UniProtKB-KW"/>
</dbReference>
<dbReference type="Gene3D" id="3.60.15.10">
    <property type="entry name" value="Ribonuclease Z/Hydroxyacylglutathione hydrolase-like"/>
    <property type="match status" value="1"/>
</dbReference>
<dbReference type="GO" id="GO:0046872">
    <property type="term" value="F:metal ion binding"/>
    <property type="evidence" value="ECO:0007669"/>
    <property type="project" value="UniProtKB-KW"/>
</dbReference>
<feature type="domain" description="Metallo-beta-lactamase" evidence="5">
    <location>
        <begin position="17"/>
        <end position="184"/>
    </location>
</feature>
<evidence type="ECO:0000256" key="1">
    <source>
        <dbReference type="ARBA" id="ARBA00001947"/>
    </source>
</evidence>
<dbReference type="Pfam" id="PF00753">
    <property type="entry name" value="Lactamase_B"/>
    <property type="match status" value="1"/>
</dbReference>
<dbReference type="AlphaFoldDB" id="A0A1L9BAZ2"/>
<dbReference type="STRING" id="83449.BON30_18045"/>
<proteinExistence type="predicted"/>
<dbReference type="EMBL" id="MPIN01000004">
    <property type="protein sequence ID" value="OJH39409.1"/>
    <property type="molecule type" value="Genomic_DNA"/>
</dbReference>
<dbReference type="SUPFAM" id="SSF56281">
    <property type="entry name" value="Metallo-hydrolase/oxidoreductase"/>
    <property type="match status" value="1"/>
</dbReference>
<evidence type="ECO:0000259" key="5">
    <source>
        <dbReference type="SMART" id="SM00849"/>
    </source>
</evidence>
<comment type="caution">
    <text evidence="6">The sequence shown here is derived from an EMBL/GenBank/DDBJ whole genome shotgun (WGS) entry which is preliminary data.</text>
</comment>
<protein>
    <submittedName>
        <fullName evidence="6">MBL fold hydrolase</fullName>
    </submittedName>
</protein>
<dbReference type="PANTHER" id="PTHR46233">
    <property type="entry name" value="HYDROXYACYLGLUTATHIONE HYDROLASE GLOC"/>
    <property type="match status" value="1"/>
</dbReference>
<reference evidence="6 7" key="2">
    <citation type="submission" date="2016-12" db="EMBL/GenBank/DDBJ databases">
        <title>Draft Genome Sequence of Cystobacter ferrugineus Strain Cbfe23.</title>
        <authorList>
            <person name="Akbar S."/>
            <person name="Dowd S.E."/>
            <person name="Stevens D.C."/>
        </authorList>
    </citation>
    <scope>NUCLEOTIDE SEQUENCE [LARGE SCALE GENOMIC DNA]</scope>
    <source>
        <strain evidence="6 7">Cbfe23</strain>
    </source>
</reference>
<dbReference type="Proteomes" id="UP000182229">
    <property type="component" value="Unassembled WGS sequence"/>
</dbReference>